<protein>
    <submittedName>
        <fullName evidence="1">Uncharacterized protein</fullName>
    </submittedName>
</protein>
<dbReference type="AlphaFoldDB" id="A0A2A2ZAU2"/>
<evidence type="ECO:0000313" key="1">
    <source>
        <dbReference type="EMBL" id="PBA23589.1"/>
    </source>
</evidence>
<reference evidence="1 2" key="1">
    <citation type="submission" date="2017-08" db="EMBL/GenBank/DDBJ databases">
        <title>Phylogenetic analysis of Mycobacterium avium complex whole genomes.</title>
        <authorList>
            <person name="Caverly L.J."/>
            <person name="Spilker T."/>
            <person name="Lipuma J."/>
        </authorList>
    </citation>
    <scope>NUCLEOTIDE SEQUENCE [LARGE SCALE GENOMIC DNA]</scope>
    <source>
        <strain evidence="1 2">FLAC0165</strain>
    </source>
</reference>
<accession>A0A2A2ZAU2</accession>
<name>A0A2A2ZAU2_MYCAV</name>
<proteinExistence type="predicted"/>
<dbReference type="RefSeq" id="WP_095795300.1">
    <property type="nucleotide sequence ID" value="NZ_NSFD01000059.1"/>
</dbReference>
<dbReference type="EMBL" id="NSFD01000059">
    <property type="protein sequence ID" value="PBA23589.1"/>
    <property type="molecule type" value="Genomic_DNA"/>
</dbReference>
<comment type="caution">
    <text evidence="1">The sequence shown here is derived from an EMBL/GenBank/DDBJ whole genome shotgun (WGS) entry which is preliminary data.</text>
</comment>
<sequence length="66" mass="7234">MTDAPSLSERRPPARRQDNKVAEYAFLVRVPGKPWDNQVFLPDAADKAAQYAADTGTTVEDLPMGS</sequence>
<dbReference type="Proteomes" id="UP000217768">
    <property type="component" value="Unassembled WGS sequence"/>
</dbReference>
<evidence type="ECO:0000313" key="2">
    <source>
        <dbReference type="Proteomes" id="UP000217768"/>
    </source>
</evidence>
<organism evidence="1 2">
    <name type="scientific">Mycobacterium avium</name>
    <dbReference type="NCBI Taxonomy" id="1764"/>
    <lineage>
        <taxon>Bacteria</taxon>
        <taxon>Bacillati</taxon>
        <taxon>Actinomycetota</taxon>
        <taxon>Actinomycetes</taxon>
        <taxon>Mycobacteriales</taxon>
        <taxon>Mycobacteriaceae</taxon>
        <taxon>Mycobacterium</taxon>
        <taxon>Mycobacterium avium complex (MAC)</taxon>
    </lineage>
</organism>
<gene>
    <name evidence="1" type="ORF">CKJ66_27485</name>
</gene>